<dbReference type="SUPFAM" id="SSF56235">
    <property type="entry name" value="N-terminal nucleophile aminohydrolases (Ntn hydrolases)"/>
    <property type="match status" value="1"/>
</dbReference>
<keyword evidence="2" id="KW-1185">Reference proteome</keyword>
<accession>A0AAQ4CWV6</accession>
<evidence type="ECO:0000313" key="1">
    <source>
        <dbReference type="EMBL" id="BDC00288.1"/>
    </source>
</evidence>
<evidence type="ECO:0000313" key="2">
    <source>
        <dbReference type="Proteomes" id="UP001319921"/>
    </source>
</evidence>
<sequence>MTFIIGLVWGNGILIASDSRSTSGVIATEERKLHLIFRVLNSTEYDLAVVGGSGSASLVKQSYSLIDSILGGFIKREQRLPNSAEFDTLIDEVQDILAKRFYNLRSSGVESDVSLILGAITAECEPKLYVFDSTGVYEPRHESPGYAMIGIGKDTGGYLLLNLVGFSKEKAGKWDLGLLTTFLIDAISKVNPYVSPLTSEMDSIYLRCEGNKPVMGPLTPKAFLKYKESVNKRIEIFRIIWEVAEEVGEDRLIKALKRLNKNRNATQLKDG</sequence>
<dbReference type="KEGG" id="scas:SACC_33040"/>
<organism evidence="1 2">
    <name type="scientific">Saccharolobus caldissimus</name>
    <dbReference type="NCBI Taxonomy" id="1702097"/>
    <lineage>
        <taxon>Archaea</taxon>
        <taxon>Thermoproteota</taxon>
        <taxon>Thermoprotei</taxon>
        <taxon>Sulfolobales</taxon>
        <taxon>Sulfolobaceae</taxon>
        <taxon>Saccharolobus</taxon>
    </lineage>
</organism>
<dbReference type="AlphaFoldDB" id="A0AAQ4CWV6"/>
<dbReference type="GeneID" id="68868029"/>
<name>A0AAQ4CWV6_9CREN</name>
<proteinExistence type="predicted"/>
<protein>
    <submittedName>
        <fullName evidence="1">Uncharacterized protein</fullName>
    </submittedName>
</protein>
<dbReference type="Proteomes" id="UP001319921">
    <property type="component" value="Chromosome"/>
</dbReference>
<dbReference type="Gene3D" id="3.60.20.10">
    <property type="entry name" value="Glutamine Phosphoribosylpyrophosphate, subunit 1, domain 1"/>
    <property type="match status" value="1"/>
</dbReference>
<dbReference type="InterPro" id="IPR029055">
    <property type="entry name" value="Ntn_hydrolases_N"/>
</dbReference>
<gene>
    <name evidence="1" type="ORF">SACC_33040</name>
</gene>
<dbReference type="RefSeq" id="WP_229571022.1">
    <property type="nucleotide sequence ID" value="NZ_AP025226.1"/>
</dbReference>
<reference evidence="1 2" key="1">
    <citation type="journal article" date="2022" name="Microbiol. Resour. Announc.">
        <title>Complete Genome Sequence of the Hyperthermophilic and Acidophilic Archaeon Saccharolobus caldissimus Strain HS-3T.</title>
        <authorList>
            <person name="Sakai H.D."/>
            <person name="Kurosawa N."/>
        </authorList>
    </citation>
    <scope>NUCLEOTIDE SEQUENCE [LARGE SCALE GENOMIC DNA]</scope>
    <source>
        <strain evidence="1 2">JCM32116</strain>
    </source>
</reference>
<dbReference type="EMBL" id="AP025226">
    <property type="protein sequence ID" value="BDC00288.1"/>
    <property type="molecule type" value="Genomic_DNA"/>
</dbReference>